<dbReference type="InterPro" id="IPR022496">
    <property type="entry name" value="T6A_TsaB"/>
</dbReference>
<feature type="domain" description="Gcp-like" evidence="1">
    <location>
        <begin position="36"/>
        <end position="172"/>
    </location>
</feature>
<evidence type="ECO:0000313" key="3">
    <source>
        <dbReference type="Proteomes" id="UP000319848"/>
    </source>
</evidence>
<comment type="caution">
    <text evidence="2">The sequence shown here is derived from an EMBL/GenBank/DDBJ whole genome shotgun (WGS) entry which is preliminary data.</text>
</comment>
<sequence>MAYILNIETATKNCSVTVANQGKTIVCIEVAEEGYSHAEKLHLFIEEALQKAGITFQDLKAVAVSQGPGSYTGLRIGVSAAKGLSYSLNIPLIAVDTLEALARKITIESGVIVPMIDARRMEVFTAFFDKSYAKTRDTKAEIIDDTTYSEVSETIHLVGDGAMKCKEVLHSEKVVYHDEVVYPSSNEMSLMSFEKYKKSDFVDVAYFEPFYLKDFVMTTKAKA</sequence>
<keyword evidence="3" id="KW-1185">Reference proteome</keyword>
<dbReference type="NCBIfam" id="TIGR03725">
    <property type="entry name" value="T6A_YeaZ"/>
    <property type="match status" value="1"/>
</dbReference>
<dbReference type="GO" id="GO:0005829">
    <property type="term" value="C:cytosol"/>
    <property type="evidence" value="ECO:0007669"/>
    <property type="project" value="TreeGrafter"/>
</dbReference>
<dbReference type="EMBL" id="VLKQ01000002">
    <property type="protein sequence ID" value="TWI14788.1"/>
    <property type="molecule type" value="Genomic_DNA"/>
</dbReference>
<dbReference type="GO" id="GO:0002949">
    <property type="term" value="P:tRNA threonylcarbamoyladenosine modification"/>
    <property type="evidence" value="ECO:0007669"/>
    <property type="project" value="InterPro"/>
</dbReference>
<dbReference type="PANTHER" id="PTHR11735">
    <property type="entry name" value="TRNA N6-ADENOSINE THREONYLCARBAMOYLTRANSFERASE"/>
    <property type="match status" value="1"/>
</dbReference>
<gene>
    <name evidence="2" type="ORF">IP98_00765</name>
</gene>
<evidence type="ECO:0000259" key="1">
    <source>
        <dbReference type="Pfam" id="PF00814"/>
    </source>
</evidence>
<dbReference type="Gene3D" id="3.30.420.40">
    <property type="match status" value="2"/>
</dbReference>
<organism evidence="2 3">
    <name type="scientific">Flavobacterium cauense R2A-7</name>
    <dbReference type="NCBI Taxonomy" id="1341154"/>
    <lineage>
        <taxon>Bacteria</taxon>
        <taxon>Pseudomonadati</taxon>
        <taxon>Bacteroidota</taxon>
        <taxon>Flavobacteriia</taxon>
        <taxon>Flavobacteriales</taxon>
        <taxon>Flavobacteriaceae</taxon>
        <taxon>Flavobacterium</taxon>
    </lineage>
</organism>
<dbReference type="InterPro" id="IPR000905">
    <property type="entry name" value="Gcp-like_dom"/>
</dbReference>
<dbReference type="RefSeq" id="WP_023570622.1">
    <property type="nucleotide sequence ID" value="NZ_AVBI01000014.1"/>
</dbReference>
<proteinExistence type="predicted"/>
<dbReference type="Proteomes" id="UP000319848">
    <property type="component" value="Unassembled WGS sequence"/>
</dbReference>
<dbReference type="CDD" id="cd24032">
    <property type="entry name" value="ASKHA_NBD_TsaB"/>
    <property type="match status" value="1"/>
</dbReference>
<evidence type="ECO:0000313" key="2">
    <source>
        <dbReference type="EMBL" id="TWI14788.1"/>
    </source>
</evidence>
<dbReference type="SUPFAM" id="SSF53067">
    <property type="entry name" value="Actin-like ATPase domain"/>
    <property type="match status" value="2"/>
</dbReference>
<reference evidence="2 3" key="1">
    <citation type="journal article" date="2015" name="Stand. Genomic Sci.">
        <title>Genomic Encyclopedia of Bacterial and Archaeal Type Strains, Phase III: the genomes of soil and plant-associated and newly described type strains.</title>
        <authorList>
            <person name="Whitman W.B."/>
            <person name="Woyke T."/>
            <person name="Klenk H.P."/>
            <person name="Zhou Y."/>
            <person name="Lilburn T.G."/>
            <person name="Beck B.J."/>
            <person name="De Vos P."/>
            <person name="Vandamme P."/>
            <person name="Eisen J.A."/>
            <person name="Garrity G."/>
            <person name="Hugenholtz P."/>
            <person name="Kyrpides N.C."/>
        </authorList>
    </citation>
    <scope>NUCLEOTIDE SEQUENCE [LARGE SCALE GENOMIC DNA]</scope>
    <source>
        <strain evidence="2 3">CGMCC 1.7270</strain>
    </source>
</reference>
<accession>V6S053</accession>
<dbReference type="InterPro" id="IPR043129">
    <property type="entry name" value="ATPase_NBD"/>
</dbReference>
<dbReference type="Pfam" id="PF00814">
    <property type="entry name" value="TsaD"/>
    <property type="match status" value="1"/>
</dbReference>
<dbReference type="STRING" id="1341154.FCR2A7T_14830"/>
<name>V6S053_9FLAO</name>
<dbReference type="AlphaFoldDB" id="V6S053"/>
<dbReference type="PANTHER" id="PTHR11735:SF11">
    <property type="entry name" value="TRNA THREONYLCARBAMOYLADENOSINE BIOSYNTHESIS PROTEIN TSAB"/>
    <property type="match status" value="1"/>
</dbReference>
<protein>
    <submittedName>
        <fullName evidence="2">tRNA threonylcarbamoyladenosine biosynthesis protein TsaB</fullName>
    </submittedName>
</protein>
<dbReference type="OrthoDB" id="9784166at2"/>